<organism evidence="1">
    <name type="scientific">bioreactor metagenome</name>
    <dbReference type="NCBI Taxonomy" id="1076179"/>
    <lineage>
        <taxon>unclassified sequences</taxon>
        <taxon>metagenomes</taxon>
        <taxon>ecological metagenomes</taxon>
    </lineage>
</organism>
<evidence type="ECO:0000313" key="1">
    <source>
        <dbReference type="EMBL" id="MPN55334.1"/>
    </source>
</evidence>
<proteinExistence type="predicted"/>
<protein>
    <submittedName>
        <fullName evidence="1">Uncharacterized protein</fullName>
    </submittedName>
</protein>
<name>A0A645J4B6_9ZZZZ</name>
<dbReference type="AlphaFoldDB" id="A0A645J4B6"/>
<accession>A0A645J4B6</accession>
<sequence>MVDLDAHACAVTVTGFRERKQAGDIAILVDPQLGSPIGALWISDADILYDDQACAAPGS</sequence>
<comment type="caution">
    <text evidence="1">The sequence shown here is derived from an EMBL/GenBank/DDBJ whole genome shotgun (WGS) entry which is preliminary data.</text>
</comment>
<reference evidence="1" key="1">
    <citation type="submission" date="2019-08" db="EMBL/GenBank/DDBJ databases">
        <authorList>
            <person name="Kucharzyk K."/>
            <person name="Murdoch R.W."/>
            <person name="Higgins S."/>
            <person name="Loffler F."/>
        </authorList>
    </citation>
    <scope>NUCLEOTIDE SEQUENCE</scope>
</reference>
<gene>
    <name evidence="1" type="ORF">SDC9_203016</name>
</gene>
<dbReference type="EMBL" id="VSSQ01124448">
    <property type="protein sequence ID" value="MPN55334.1"/>
    <property type="molecule type" value="Genomic_DNA"/>
</dbReference>